<sequence>MKKILFTLSVSCFSMAYTQTLNFSDVKFKALLLSANPTNQIAKDLNGNAIVIDQNGDGEIQLPEALQVKILNIKVDADQMYINPAGDRYDPNNINSTYYNSHLPDGISDALLFSNLEELYFWNTRTANISFINNGKIKKVQGRPFYYDLSQSGQYTAAPINLSFDNCSGIQNITDVIAYQATGNPWYSPENSLSIKNCQQINSNAIIDSAELKELHIQNSSITSLTFNSCKFLSKISVPNLSTLTKISVLGDNGTFSSSNSQDIELIANNCTNLQEIIADTDHYSSTGAYFSAVNLNGNTSLKKIKGLNAPSIDFSTAGLVNLEELDCSFYNRYGYNTTSGIYFGNVSALNLAGLPKLKILKAFNQKISNSINFSAAQALENIDITNSCGYMNTVNVSNLASLTTLKTGRIEALNTQGNDDLQKITAKNCTSLANFIFNGNSHLKELDIQNCTAIQKIAIGYYVIERDGVFPELNSINLLQCTGIQEITIHNTEINTLNTSQCSALKTLELKDDNLLSSIDISNNFNLESITLQSLPLISQVNTLNNIKLKTAFISNSPQITQLNFSTATNFEGLSLWNMPNLTYVNIRNGSIEEFHDYNGYNTNLQMCVDDAQLSDLQSMYPDITFTANCGSFLQNRNVKANIKSFQVFPNPVKDILQVNSDSVIKNIKIVDTQSRIIFNQDFNQELIKIDLSSYPNSVYIMKITTDKGQVTEKIIKR</sequence>
<organism evidence="3 4">
    <name type="scientific">Chryseobacterium rhizosphaerae</name>
    <dbReference type="NCBI Taxonomy" id="395937"/>
    <lineage>
        <taxon>Bacteria</taxon>
        <taxon>Pseudomonadati</taxon>
        <taxon>Bacteroidota</taxon>
        <taxon>Flavobacteriia</taxon>
        <taxon>Flavobacteriales</taxon>
        <taxon>Weeksellaceae</taxon>
        <taxon>Chryseobacterium group</taxon>
        <taxon>Chryseobacterium</taxon>
    </lineage>
</organism>
<dbReference type="NCBIfam" id="TIGR04183">
    <property type="entry name" value="Por_Secre_tail"/>
    <property type="match status" value="1"/>
</dbReference>
<accession>A0AAE3YA16</accession>
<feature type="domain" description="Secretion system C-terminal sorting" evidence="2">
    <location>
        <begin position="649"/>
        <end position="717"/>
    </location>
</feature>
<comment type="caution">
    <text evidence="3">The sequence shown here is derived from an EMBL/GenBank/DDBJ whole genome shotgun (WGS) entry which is preliminary data.</text>
</comment>
<protein>
    <recommendedName>
        <fullName evidence="2">Secretion system C-terminal sorting domain-containing protein</fullName>
    </recommendedName>
</protein>
<dbReference type="InterPro" id="IPR026444">
    <property type="entry name" value="Secre_tail"/>
</dbReference>
<dbReference type="Proteomes" id="UP001184861">
    <property type="component" value="Unassembled WGS sequence"/>
</dbReference>
<evidence type="ECO:0000256" key="1">
    <source>
        <dbReference type="ARBA" id="ARBA00022729"/>
    </source>
</evidence>
<reference evidence="3" key="1">
    <citation type="submission" date="2023-07" db="EMBL/GenBank/DDBJ databases">
        <title>Sorghum-associated microbial communities from plants grown in Nebraska, USA.</title>
        <authorList>
            <person name="Schachtman D."/>
        </authorList>
    </citation>
    <scope>NUCLEOTIDE SEQUENCE</scope>
    <source>
        <strain evidence="3">DS2360</strain>
    </source>
</reference>
<dbReference type="PANTHER" id="PTHR33463">
    <property type="entry name" value="NB-ARC DOMAIN-CONTAINING PROTEIN-RELATED"/>
    <property type="match status" value="1"/>
</dbReference>
<dbReference type="PANTHER" id="PTHR33463:SF218">
    <property type="entry name" value="DISEASE RESISTANCE PROTEIN RPS2-LIKE"/>
    <property type="match status" value="1"/>
</dbReference>
<evidence type="ECO:0000259" key="2">
    <source>
        <dbReference type="Pfam" id="PF18962"/>
    </source>
</evidence>
<dbReference type="InterPro" id="IPR032675">
    <property type="entry name" value="LRR_dom_sf"/>
</dbReference>
<evidence type="ECO:0000313" key="4">
    <source>
        <dbReference type="Proteomes" id="UP001184861"/>
    </source>
</evidence>
<dbReference type="SUPFAM" id="SSF52047">
    <property type="entry name" value="RNI-like"/>
    <property type="match status" value="1"/>
</dbReference>
<keyword evidence="1" id="KW-0732">Signal</keyword>
<evidence type="ECO:0000313" key="3">
    <source>
        <dbReference type="EMBL" id="MDR6527650.1"/>
    </source>
</evidence>
<dbReference type="Pfam" id="PF18962">
    <property type="entry name" value="Por_Secre_tail"/>
    <property type="match status" value="1"/>
</dbReference>
<dbReference type="AlphaFoldDB" id="A0AAE3YA16"/>
<gene>
    <name evidence="3" type="ORF">J2787_003042</name>
</gene>
<dbReference type="InterPro" id="IPR050905">
    <property type="entry name" value="Plant_NBS-LRR"/>
</dbReference>
<name>A0AAE3YA16_9FLAO</name>
<dbReference type="EMBL" id="JAVDQY010000003">
    <property type="protein sequence ID" value="MDR6527650.1"/>
    <property type="molecule type" value="Genomic_DNA"/>
</dbReference>
<dbReference type="RefSeq" id="WP_309947026.1">
    <property type="nucleotide sequence ID" value="NZ_JAVDQY010000003.1"/>
</dbReference>
<dbReference type="Gene3D" id="3.80.10.10">
    <property type="entry name" value="Ribonuclease Inhibitor"/>
    <property type="match status" value="1"/>
</dbReference>
<proteinExistence type="predicted"/>